<dbReference type="PANTHER" id="PTHR11489">
    <property type="entry name" value="40S RIBOSOMAL PROTEIN SA"/>
    <property type="match status" value="1"/>
</dbReference>
<comment type="caution">
    <text evidence="4">The sequence shown here is derived from an EMBL/GenBank/DDBJ whole genome shotgun (WGS) entry which is preliminary data.</text>
</comment>
<dbReference type="GO" id="GO:0015935">
    <property type="term" value="C:small ribosomal subunit"/>
    <property type="evidence" value="ECO:0007669"/>
    <property type="project" value="InterPro"/>
</dbReference>
<accession>A0AAW0JRH3</accession>
<evidence type="ECO:0000313" key="4">
    <source>
        <dbReference type="EMBL" id="KAK7828761.1"/>
    </source>
</evidence>
<dbReference type="InterPro" id="IPR005707">
    <property type="entry name" value="Ribosomal_uS2_euk/arc"/>
</dbReference>
<name>A0AAW0JRH3_MYOGA</name>
<evidence type="ECO:0000256" key="1">
    <source>
        <dbReference type="ARBA" id="ARBA00022980"/>
    </source>
</evidence>
<dbReference type="Gene3D" id="3.40.50.10490">
    <property type="entry name" value="Glucose-6-phosphate isomerase like protein, domain 1"/>
    <property type="match status" value="1"/>
</dbReference>
<keyword evidence="1" id="KW-0689">Ribosomal protein</keyword>
<protein>
    <recommendedName>
        <fullName evidence="3">Small ribosomal subunit protein uS2 C-terminal domain-containing protein</fullName>
    </recommendedName>
</protein>
<dbReference type="GO" id="GO:0006412">
    <property type="term" value="P:translation"/>
    <property type="evidence" value="ECO:0007669"/>
    <property type="project" value="InterPro"/>
</dbReference>
<dbReference type="Pfam" id="PF16122">
    <property type="entry name" value="40S_SA_C"/>
    <property type="match status" value="1"/>
</dbReference>
<reference evidence="4 5" key="1">
    <citation type="journal article" date="2023" name="bioRxiv">
        <title>Conserved and derived expression patterns and positive selection on dental genes reveal complex evolutionary context of ever-growing rodent molars.</title>
        <authorList>
            <person name="Calamari Z.T."/>
            <person name="Song A."/>
            <person name="Cohen E."/>
            <person name="Akter M."/>
            <person name="Roy R.D."/>
            <person name="Hallikas O."/>
            <person name="Christensen M.M."/>
            <person name="Li P."/>
            <person name="Marangoni P."/>
            <person name="Jernvall J."/>
            <person name="Klein O.D."/>
        </authorList>
    </citation>
    <scope>NUCLEOTIDE SEQUENCE [LARGE SCALE GENOMIC DNA]</scope>
    <source>
        <strain evidence="4">V071</strain>
    </source>
</reference>
<gene>
    <name evidence="4" type="ORF">U0070_006546</name>
</gene>
<dbReference type="SUPFAM" id="SSF52313">
    <property type="entry name" value="Ribosomal protein S2"/>
    <property type="match status" value="1"/>
</dbReference>
<dbReference type="InterPro" id="IPR032281">
    <property type="entry name" value="Ribosomal_uS2_C"/>
</dbReference>
<proteinExistence type="predicted"/>
<evidence type="ECO:0000256" key="2">
    <source>
        <dbReference type="ARBA" id="ARBA00023274"/>
    </source>
</evidence>
<evidence type="ECO:0000259" key="3">
    <source>
        <dbReference type="Pfam" id="PF16122"/>
    </source>
</evidence>
<organism evidence="4 5">
    <name type="scientific">Myodes glareolus</name>
    <name type="common">Bank vole</name>
    <name type="synonym">Clethrionomys glareolus</name>
    <dbReference type="NCBI Taxonomy" id="447135"/>
    <lineage>
        <taxon>Eukaryota</taxon>
        <taxon>Metazoa</taxon>
        <taxon>Chordata</taxon>
        <taxon>Craniata</taxon>
        <taxon>Vertebrata</taxon>
        <taxon>Euteleostomi</taxon>
        <taxon>Mammalia</taxon>
        <taxon>Eutheria</taxon>
        <taxon>Euarchontoglires</taxon>
        <taxon>Glires</taxon>
        <taxon>Rodentia</taxon>
        <taxon>Myomorpha</taxon>
        <taxon>Muroidea</taxon>
        <taxon>Cricetidae</taxon>
        <taxon>Arvicolinae</taxon>
        <taxon>Myodes</taxon>
    </lineage>
</organism>
<evidence type="ECO:0000313" key="5">
    <source>
        <dbReference type="Proteomes" id="UP001488838"/>
    </source>
</evidence>
<dbReference type="AlphaFoldDB" id="A0AAW0JRH3"/>
<dbReference type="InterPro" id="IPR023591">
    <property type="entry name" value="Ribosomal_uS2_flav_dom_sf"/>
</dbReference>
<feature type="domain" description="Small ribosomal subunit protein uS2 C-terminal" evidence="3">
    <location>
        <begin position="112"/>
        <end position="191"/>
    </location>
</feature>
<dbReference type="GO" id="GO:0003735">
    <property type="term" value="F:structural constituent of ribosome"/>
    <property type="evidence" value="ECO:0007669"/>
    <property type="project" value="InterPro"/>
</dbReference>
<sequence>MAASRNTQPAVLKFAAAPGATPIASCCFPEIFTNQIQAAFRELQLLVVPDTRADPQFLPEAFCDNLPTVPLCNHTLSSVLCGYYHPHGKGTHSESMLPRILATWEVIPDLCFYGEQEETEKEAQAAAEKVVTEEQFHTPDFYASQSAVADGTEGVKVPSSPIQQFSPAEDPSVQPVTEDWSAASRAWAKSWCLTMKKGAANPDPKYTVIIASKRHLFSTENGKFCWEKRKSLETVLQRI</sequence>
<dbReference type="Proteomes" id="UP001488838">
    <property type="component" value="Unassembled WGS sequence"/>
</dbReference>
<keyword evidence="5" id="KW-1185">Reference proteome</keyword>
<keyword evidence="2" id="KW-0687">Ribonucleoprotein</keyword>
<dbReference type="EMBL" id="JBBHLL010000024">
    <property type="protein sequence ID" value="KAK7828761.1"/>
    <property type="molecule type" value="Genomic_DNA"/>
</dbReference>